<dbReference type="AlphaFoldDB" id="A0A0A1MPI0"/>
<dbReference type="PANTHER" id="PTHR30151">
    <property type="entry name" value="ALKANE SULFONATE ABC TRANSPORTER-RELATED, MEMBRANE SUBUNIT"/>
    <property type="match status" value="1"/>
</dbReference>
<dbReference type="PROSITE" id="PS50928">
    <property type="entry name" value="ABC_TM1"/>
    <property type="match status" value="1"/>
</dbReference>
<keyword evidence="2 7" id="KW-0813">Transport</keyword>
<dbReference type="InterPro" id="IPR000515">
    <property type="entry name" value="MetI-like"/>
</dbReference>
<dbReference type="GO" id="GO:0005886">
    <property type="term" value="C:plasma membrane"/>
    <property type="evidence" value="ECO:0007669"/>
    <property type="project" value="UniProtKB-SubCell"/>
</dbReference>
<keyword evidence="10" id="KW-1185">Reference proteome</keyword>
<feature type="transmembrane region" description="Helical" evidence="7">
    <location>
        <begin position="139"/>
        <end position="157"/>
    </location>
</feature>
<evidence type="ECO:0000256" key="6">
    <source>
        <dbReference type="ARBA" id="ARBA00023136"/>
    </source>
</evidence>
<dbReference type="SUPFAM" id="SSF161098">
    <property type="entry name" value="MetI-like"/>
    <property type="match status" value="1"/>
</dbReference>
<evidence type="ECO:0000259" key="8">
    <source>
        <dbReference type="PROSITE" id="PS50928"/>
    </source>
</evidence>
<dbReference type="PANTHER" id="PTHR30151:SF38">
    <property type="entry name" value="ALIPHATIC SULFONATES TRANSPORT PERMEASE PROTEIN SSUC-RELATED"/>
    <property type="match status" value="1"/>
</dbReference>
<protein>
    <submittedName>
        <fullName evidence="9">Putative aliphatic sulfonates transport permease protein SsuC</fullName>
    </submittedName>
</protein>
<evidence type="ECO:0000256" key="4">
    <source>
        <dbReference type="ARBA" id="ARBA00022692"/>
    </source>
</evidence>
<accession>A0A0A1MPI0</accession>
<keyword evidence="6 7" id="KW-0472">Membrane</keyword>
<feature type="transmembrane region" description="Helical" evidence="7">
    <location>
        <begin position="163"/>
        <end position="182"/>
    </location>
</feature>
<dbReference type="Gene3D" id="1.10.3720.10">
    <property type="entry name" value="MetI-like"/>
    <property type="match status" value="1"/>
</dbReference>
<dbReference type="EMBL" id="CDGG01000001">
    <property type="protein sequence ID" value="CEI81664.1"/>
    <property type="molecule type" value="Genomic_DNA"/>
</dbReference>
<dbReference type="STRING" id="545501.BN997_01499"/>
<evidence type="ECO:0000256" key="5">
    <source>
        <dbReference type="ARBA" id="ARBA00022989"/>
    </source>
</evidence>
<evidence type="ECO:0000256" key="7">
    <source>
        <dbReference type="RuleBase" id="RU363032"/>
    </source>
</evidence>
<dbReference type="CDD" id="cd06261">
    <property type="entry name" value="TM_PBP2"/>
    <property type="match status" value="1"/>
</dbReference>
<dbReference type="OrthoDB" id="9804353at2"/>
<evidence type="ECO:0000256" key="3">
    <source>
        <dbReference type="ARBA" id="ARBA00022475"/>
    </source>
</evidence>
<comment type="similarity">
    <text evidence="7">Belongs to the binding-protein-dependent transport system permease family.</text>
</comment>
<dbReference type="Pfam" id="PF00528">
    <property type="entry name" value="BPD_transp_1"/>
    <property type="match status" value="1"/>
</dbReference>
<feature type="transmembrane region" description="Helical" evidence="7">
    <location>
        <begin position="228"/>
        <end position="246"/>
    </location>
</feature>
<keyword evidence="4 7" id="KW-0812">Transmembrane</keyword>
<dbReference type="Proteomes" id="UP000040453">
    <property type="component" value="Unassembled WGS sequence"/>
</dbReference>
<dbReference type="GO" id="GO:0042918">
    <property type="term" value="P:alkanesulfonate transmembrane transport"/>
    <property type="evidence" value="ECO:0007669"/>
    <property type="project" value="UniProtKB-ARBA"/>
</dbReference>
<feature type="domain" description="ABC transmembrane type-1" evidence="8">
    <location>
        <begin position="93"/>
        <end position="277"/>
    </location>
</feature>
<keyword evidence="3" id="KW-1003">Cell membrane</keyword>
<feature type="transmembrane region" description="Helical" evidence="7">
    <location>
        <begin position="258"/>
        <end position="277"/>
    </location>
</feature>
<sequence length="294" mass="33094">MQSICLHIFVDLIETECGDEIQKLIKKFIHTKGAERVKKDKWYNNQLFPWLLPIVVVLLWQVLGDRGLIKSTMLPTPLEVVEAGKNLFQTGELQKHVYISTERAIIGFFIGGTIGFLLGLFNGTVLFLEKLIDTSIQMIRTIPHLALIPLVILWFGIGESAKIFLVAVGVMFPIYINTFNGIKNVDYKLIEMGKVYGMSKWQLFTNIILPGAMPNILVGIRYALGVTWISLIVAETIGADAGIGYLATTAREFMQMDIVVLTIVLYAILGKLSDFIAKVCEQRLLKWNPAYRKN</sequence>
<organism evidence="9 10">
    <name type="scientific">Oceanobacillus oncorhynchi</name>
    <dbReference type="NCBI Taxonomy" id="545501"/>
    <lineage>
        <taxon>Bacteria</taxon>
        <taxon>Bacillati</taxon>
        <taxon>Bacillota</taxon>
        <taxon>Bacilli</taxon>
        <taxon>Bacillales</taxon>
        <taxon>Bacillaceae</taxon>
        <taxon>Oceanobacillus</taxon>
    </lineage>
</organism>
<name>A0A0A1MPI0_9BACI</name>
<keyword evidence="5 7" id="KW-1133">Transmembrane helix</keyword>
<evidence type="ECO:0000256" key="2">
    <source>
        <dbReference type="ARBA" id="ARBA00022448"/>
    </source>
</evidence>
<evidence type="ECO:0000313" key="9">
    <source>
        <dbReference type="EMBL" id="CEI81664.1"/>
    </source>
</evidence>
<feature type="transmembrane region" description="Helical" evidence="7">
    <location>
        <begin position="47"/>
        <end position="63"/>
    </location>
</feature>
<evidence type="ECO:0000313" key="10">
    <source>
        <dbReference type="Proteomes" id="UP000040453"/>
    </source>
</evidence>
<dbReference type="FunFam" id="1.10.3720.10:FF:000003">
    <property type="entry name" value="Aliphatic sulfonate ABC transporter permease"/>
    <property type="match status" value="1"/>
</dbReference>
<gene>
    <name evidence="9" type="primary">ssuC_3</name>
    <name evidence="9" type="ORF">BN997_01499</name>
</gene>
<reference evidence="9 10" key="1">
    <citation type="submission" date="2014-11" db="EMBL/GenBank/DDBJ databases">
        <authorList>
            <person name="Urmite Genomes Urmite Genomes"/>
        </authorList>
    </citation>
    <scope>NUCLEOTIDE SEQUENCE [LARGE SCALE GENOMIC DNA]</scope>
    <source>
        <strain evidence="9 10">Oc5</strain>
    </source>
</reference>
<evidence type="ECO:0000256" key="1">
    <source>
        <dbReference type="ARBA" id="ARBA00004651"/>
    </source>
</evidence>
<proteinExistence type="inferred from homology"/>
<dbReference type="InterPro" id="IPR035906">
    <property type="entry name" value="MetI-like_sf"/>
</dbReference>
<feature type="transmembrane region" description="Helical" evidence="7">
    <location>
        <begin position="203"/>
        <end position="222"/>
    </location>
</feature>
<feature type="transmembrane region" description="Helical" evidence="7">
    <location>
        <begin position="104"/>
        <end position="127"/>
    </location>
</feature>
<comment type="subcellular location">
    <subcellularLocation>
        <location evidence="1 7">Cell membrane</location>
        <topology evidence="1 7">Multi-pass membrane protein</topology>
    </subcellularLocation>
</comment>